<dbReference type="Gene3D" id="2.60.40.3080">
    <property type="match status" value="1"/>
</dbReference>
<sequence>MKINHSFDHYKTLFVATVCLLSASSIQAQTFTGQADLSASPTSFEAVVYPVASSPTTIRINFNNRTNGAVRVVIRGENGKPVYEEFESIALYRRRFDFASMPAGTYTIELSKKNDLFTQTFSIEPPTTSHITMTSQPVRKTPETTVEKKLIVSQ</sequence>
<dbReference type="AlphaFoldDB" id="A0A1I1L6D3"/>
<dbReference type="RefSeq" id="WP_093823939.1">
    <property type="nucleotide sequence ID" value="NZ_FOLQ01000002.1"/>
</dbReference>
<feature type="chain" id="PRO_5011732892" description="Por secretion system C-terminal sorting domain-containing protein" evidence="1">
    <location>
        <begin position="29"/>
        <end position="154"/>
    </location>
</feature>
<dbReference type="EMBL" id="FOLQ01000002">
    <property type="protein sequence ID" value="SFC68614.1"/>
    <property type="molecule type" value="Genomic_DNA"/>
</dbReference>
<accession>A0A1I1L6D3</accession>
<organism evidence="2 3">
    <name type="scientific">Spirosoma endophyticum</name>
    <dbReference type="NCBI Taxonomy" id="662367"/>
    <lineage>
        <taxon>Bacteria</taxon>
        <taxon>Pseudomonadati</taxon>
        <taxon>Bacteroidota</taxon>
        <taxon>Cytophagia</taxon>
        <taxon>Cytophagales</taxon>
        <taxon>Cytophagaceae</taxon>
        <taxon>Spirosoma</taxon>
    </lineage>
</organism>
<evidence type="ECO:0000313" key="3">
    <source>
        <dbReference type="Proteomes" id="UP000198598"/>
    </source>
</evidence>
<gene>
    <name evidence="2" type="ORF">SAMN05216167_102150</name>
</gene>
<feature type="signal peptide" evidence="1">
    <location>
        <begin position="1"/>
        <end position="28"/>
    </location>
</feature>
<dbReference type="OrthoDB" id="962596at2"/>
<evidence type="ECO:0000313" key="2">
    <source>
        <dbReference type="EMBL" id="SFC68614.1"/>
    </source>
</evidence>
<keyword evidence="1" id="KW-0732">Signal</keyword>
<name>A0A1I1L6D3_9BACT</name>
<evidence type="ECO:0008006" key="4">
    <source>
        <dbReference type="Google" id="ProtNLM"/>
    </source>
</evidence>
<reference evidence="2 3" key="1">
    <citation type="submission" date="2016-10" db="EMBL/GenBank/DDBJ databases">
        <authorList>
            <person name="de Groot N.N."/>
        </authorList>
    </citation>
    <scope>NUCLEOTIDE SEQUENCE [LARGE SCALE GENOMIC DNA]</scope>
    <source>
        <strain evidence="2 3">DSM 26130</strain>
    </source>
</reference>
<protein>
    <recommendedName>
        <fullName evidence="4">Por secretion system C-terminal sorting domain-containing protein</fullName>
    </recommendedName>
</protein>
<dbReference type="Proteomes" id="UP000198598">
    <property type="component" value="Unassembled WGS sequence"/>
</dbReference>
<evidence type="ECO:0000256" key="1">
    <source>
        <dbReference type="SAM" id="SignalP"/>
    </source>
</evidence>
<keyword evidence="3" id="KW-1185">Reference proteome</keyword>
<proteinExistence type="predicted"/>